<keyword evidence="3" id="KW-0336">GPI-anchor</keyword>
<evidence type="ECO:0000259" key="12">
    <source>
        <dbReference type="PROSITE" id="PS51485"/>
    </source>
</evidence>
<dbReference type="PANTHER" id="PTHR33021:SF185">
    <property type="entry name" value="EARLY NODULIN-LIKE PROTEIN 3-RELATED"/>
    <property type="match status" value="1"/>
</dbReference>
<evidence type="ECO:0000256" key="1">
    <source>
        <dbReference type="ARBA" id="ARBA00004609"/>
    </source>
</evidence>
<sequence length="375" mass="41748">MAVCPSATGLLLVVLMRVLCSSHAHTFYVGGHDGWTLTPSEKYSRWAERYRFQINDELLFRYKKGQDSVLVVSKDDYSKCNKDNPIKNLKDGDSKFKFEKSGPFFFISGHDQNCEKGEKFIVVVLSHHHHHGTPISAPSLSPEAPLRPPSSSPSPSPTTVKTVPPVKPPNKAPAPAPSAHQTPTPLLEPEAPTHAPPPSHSASPAPMVETPSRPFQPRSHSPSPSPAAKTPTDSPPVESPSHSLPPSPAAESPSDHVGPHSHSPSTSPVAKTHQMGYLLDHPMIILHRHLRTRKLLRHLESLIIIHHPHRLNPQRTIMVHLSRTLSITTLLRRRMQMHRCFHPTMLQHLRRQLLQISVVHLFCSWCLLCCDHGFC</sequence>
<name>A0AAW2KL30_SESRA</name>
<dbReference type="PANTHER" id="PTHR33021">
    <property type="entry name" value="BLUE COPPER PROTEIN"/>
    <property type="match status" value="1"/>
</dbReference>
<comment type="caution">
    <text evidence="13">The sequence shown here is derived from an EMBL/GenBank/DDBJ whole genome shotgun (WGS) entry which is preliminary data.</text>
</comment>
<keyword evidence="2" id="KW-1003">Cell membrane</keyword>
<dbReference type="InterPro" id="IPR041846">
    <property type="entry name" value="ENL_dom"/>
</dbReference>
<feature type="compositionally biased region" description="Low complexity" evidence="10">
    <location>
        <begin position="200"/>
        <end position="232"/>
    </location>
</feature>
<evidence type="ECO:0000256" key="4">
    <source>
        <dbReference type="ARBA" id="ARBA00022729"/>
    </source>
</evidence>
<keyword evidence="6" id="KW-1015">Disulfide bond</keyword>
<evidence type="ECO:0000313" key="13">
    <source>
        <dbReference type="EMBL" id="KAL0307029.1"/>
    </source>
</evidence>
<dbReference type="PRINTS" id="PR01217">
    <property type="entry name" value="PRICHEXTENSN"/>
</dbReference>
<protein>
    <submittedName>
        <fullName evidence="13">Early nodulin-like protein 2</fullName>
    </submittedName>
</protein>
<feature type="compositionally biased region" description="Low complexity" evidence="10">
    <location>
        <begin position="177"/>
        <end position="193"/>
    </location>
</feature>
<gene>
    <name evidence="13" type="ORF">Sradi_6120200</name>
</gene>
<reference evidence="13" key="2">
    <citation type="journal article" date="2024" name="Plant">
        <title>Genomic evolution and insights into agronomic trait innovations of Sesamum species.</title>
        <authorList>
            <person name="Miao H."/>
            <person name="Wang L."/>
            <person name="Qu L."/>
            <person name="Liu H."/>
            <person name="Sun Y."/>
            <person name="Le M."/>
            <person name="Wang Q."/>
            <person name="Wei S."/>
            <person name="Zheng Y."/>
            <person name="Lin W."/>
            <person name="Duan Y."/>
            <person name="Cao H."/>
            <person name="Xiong S."/>
            <person name="Wang X."/>
            <person name="Wei L."/>
            <person name="Li C."/>
            <person name="Ma Q."/>
            <person name="Ju M."/>
            <person name="Zhao R."/>
            <person name="Li G."/>
            <person name="Mu C."/>
            <person name="Tian Q."/>
            <person name="Mei H."/>
            <person name="Zhang T."/>
            <person name="Gao T."/>
            <person name="Zhang H."/>
        </authorList>
    </citation>
    <scope>NUCLEOTIDE SEQUENCE</scope>
    <source>
        <strain evidence="13">G02</strain>
    </source>
</reference>
<evidence type="ECO:0000256" key="10">
    <source>
        <dbReference type="SAM" id="MobiDB-lite"/>
    </source>
</evidence>
<dbReference type="InterPro" id="IPR003245">
    <property type="entry name" value="Phytocyanin_dom"/>
</dbReference>
<feature type="compositionally biased region" description="Pro residues" evidence="10">
    <location>
        <begin position="165"/>
        <end position="176"/>
    </location>
</feature>
<keyword evidence="5" id="KW-0472">Membrane</keyword>
<keyword evidence="8" id="KW-0449">Lipoprotein</keyword>
<evidence type="ECO:0000256" key="3">
    <source>
        <dbReference type="ARBA" id="ARBA00022622"/>
    </source>
</evidence>
<keyword evidence="4 11" id="KW-0732">Signal</keyword>
<feature type="signal peptide" evidence="11">
    <location>
        <begin position="1"/>
        <end position="24"/>
    </location>
</feature>
<evidence type="ECO:0000256" key="9">
    <source>
        <dbReference type="ARBA" id="ARBA00035011"/>
    </source>
</evidence>
<keyword evidence="7" id="KW-0325">Glycoprotein</keyword>
<evidence type="ECO:0000256" key="11">
    <source>
        <dbReference type="SAM" id="SignalP"/>
    </source>
</evidence>
<dbReference type="EMBL" id="JACGWJ010000028">
    <property type="protein sequence ID" value="KAL0307029.1"/>
    <property type="molecule type" value="Genomic_DNA"/>
</dbReference>
<dbReference type="Gene3D" id="2.60.40.420">
    <property type="entry name" value="Cupredoxins - blue copper proteins"/>
    <property type="match status" value="1"/>
</dbReference>
<dbReference type="GO" id="GO:0098552">
    <property type="term" value="C:side of membrane"/>
    <property type="evidence" value="ECO:0007669"/>
    <property type="project" value="UniProtKB-KW"/>
</dbReference>
<dbReference type="CDD" id="cd11019">
    <property type="entry name" value="OsENODL1_like"/>
    <property type="match status" value="1"/>
</dbReference>
<feature type="compositionally biased region" description="Low complexity" evidence="10">
    <location>
        <begin position="134"/>
        <end position="144"/>
    </location>
</feature>
<feature type="compositionally biased region" description="Pro residues" evidence="10">
    <location>
        <begin position="145"/>
        <end position="156"/>
    </location>
</feature>
<dbReference type="InterPro" id="IPR039391">
    <property type="entry name" value="Phytocyanin-like"/>
</dbReference>
<proteinExistence type="inferred from homology"/>
<dbReference type="PROSITE" id="PS51485">
    <property type="entry name" value="PHYTOCYANIN"/>
    <property type="match status" value="1"/>
</dbReference>
<evidence type="ECO:0000256" key="5">
    <source>
        <dbReference type="ARBA" id="ARBA00023136"/>
    </source>
</evidence>
<organism evidence="13">
    <name type="scientific">Sesamum radiatum</name>
    <name type="common">Black benniseed</name>
    <dbReference type="NCBI Taxonomy" id="300843"/>
    <lineage>
        <taxon>Eukaryota</taxon>
        <taxon>Viridiplantae</taxon>
        <taxon>Streptophyta</taxon>
        <taxon>Embryophyta</taxon>
        <taxon>Tracheophyta</taxon>
        <taxon>Spermatophyta</taxon>
        <taxon>Magnoliopsida</taxon>
        <taxon>eudicotyledons</taxon>
        <taxon>Gunneridae</taxon>
        <taxon>Pentapetalae</taxon>
        <taxon>asterids</taxon>
        <taxon>lamiids</taxon>
        <taxon>Lamiales</taxon>
        <taxon>Pedaliaceae</taxon>
        <taxon>Sesamum</taxon>
    </lineage>
</organism>
<feature type="compositionally biased region" description="Pro residues" evidence="10">
    <location>
        <begin position="233"/>
        <end position="248"/>
    </location>
</feature>
<feature type="region of interest" description="Disordered" evidence="10">
    <location>
        <begin position="131"/>
        <end position="270"/>
    </location>
</feature>
<dbReference type="AlphaFoldDB" id="A0AAW2KL30"/>
<evidence type="ECO:0000256" key="7">
    <source>
        <dbReference type="ARBA" id="ARBA00023180"/>
    </source>
</evidence>
<reference evidence="13" key="1">
    <citation type="submission" date="2020-06" db="EMBL/GenBank/DDBJ databases">
        <authorList>
            <person name="Li T."/>
            <person name="Hu X."/>
            <person name="Zhang T."/>
            <person name="Song X."/>
            <person name="Zhang H."/>
            <person name="Dai N."/>
            <person name="Sheng W."/>
            <person name="Hou X."/>
            <person name="Wei L."/>
        </authorList>
    </citation>
    <scope>NUCLEOTIDE SEQUENCE</scope>
    <source>
        <strain evidence="13">G02</strain>
        <tissue evidence="13">Leaf</tissue>
    </source>
</reference>
<comment type="subcellular location">
    <subcellularLocation>
        <location evidence="1">Cell membrane</location>
        <topology evidence="1">Lipid-anchor</topology>
        <topology evidence="1">GPI-anchor</topology>
    </subcellularLocation>
</comment>
<comment type="similarity">
    <text evidence="9">Belongs to the early nodulin-like (ENODL) family.</text>
</comment>
<accession>A0AAW2KL30</accession>
<dbReference type="FunFam" id="2.60.40.420:FF:000010">
    <property type="entry name" value="Early nodulin-like protein 1"/>
    <property type="match status" value="1"/>
</dbReference>
<dbReference type="GO" id="GO:0009055">
    <property type="term" value="F:electron transfer activity"/>
    <property type="evidence" value="ECO:0007669"/>
    <property type="project" value="InterPro"/>
</dbReference>
<dbReference type="Pfam" id="PF02298">
    <property type="entry name" value="Cu_bind_like"/>
    <property type="match status" value="1"/>
</dbReference>
<feature type="domain" description="Phytocyanin" evidence="12">
    <location>
        <begin position="25"/>
        <end position="126"/>
    </location>
</feature>
<dbReference type="GO" id="GO:0005886">
    <property type="term" value="C:plasma membrane"/>
    <property type="evidence" value="ECO:0007669"/>
    <property type="project" value="UniProtKB-SubCell"/>
</dbReference>
<evidence type="ECO:0000256" key="8">
    <source>
        <dbReference type="ARBA" id="ARBA00023288"/>
    </source>
</evidence>
<dbReference type="InterPro" id="IPR008972">
    <property type="entry name" value="Cupredoxin"/>
</dbReference>
<evidence type="ECO:0000256" key="2">
    <source>
        <dbReference type="ARBA" id="ARBA00022475"/>
    </source>
</evidence>
<dbReference type="SUPFAM" id="SSF49503">
    <property type="entry name" value="Cupredoxins"/>
    <property type="match status" value="1"/>
</dbReference>
<feature type="chain" id="PRO_5043509109" evidence="11">
    <location>
        <begin position="25"/>
        <end position="375"/>
    </location>
</feature>
<evidence type="ECO:0000256" key="6">
    <source>
        <dbReference type="ARBA" id="ARBA00023157"/>
    </source>
</evidence>